<evidence type="ECO:0000259" key="3">
    <source>
        <dbReference type="PROSITE" id="PS50977"/>
    </source>
</evidence>
<dbReference type="InterPro" id="IPR001647">
    <property type="entry name" value="HTH_TetR"/>
</dbReference>
<sequence>MTETTTKRLPKAERRSQLLATAQQIVREEGTDALTLGHLAERAGVSKPITYGHFQTRSGLLIALARELDDRSVEALHEALKRTRQRLPDVARVLGSTYMRCYTSAGPEWLAILAALKGDSEMEAVQQEVLDRYVTIYRNALAPLSDLPQRELQRRCVAIIGAAEALGRDLFRGRIDEAAAASTLASLIVAWLSRSG</sequence>
<dbReference type="SUPFAM" id="SSF46689">
    <property type="entry name" value="Homeodomain-like"/>
    <property type="match status" value="1"/>
</dbReference>
<organism evidence="4 5">
    <name type="scientific">Nannocystis radixulma</name>
    <dbReference type="NCBI Taxonomy" id="2995305"/>
    <lineage>
        <taxon>Bacteria</taxon>
        <taxon>Pseudomonadati</taxon>
        <taxon>Myxococcota</taxon>
        <taxon>Polyangia</taxon>
        <taxon>Nannocystales</taxon>
        <taxon>Nannocystaceae</taxon>
        <taxon>Nannocystis</taxon>
    </lineage>
</organism>
<evidence type="ECO:0000256" key="2">
    <source>
        <dbReference type="PROSITE-ProRule" id="PRU00335"/>
    </source>
</evidence>
<dbReference type="PANTHER" id="PTHR30055:SF223">
    <property type="entry name" value="HTH-TYPE TRANSCRIPTIONAL REGULATOR UIDR"/>
    <property type="match status" value="1"/>
</dbReference>
<accession>A0ABT5BP15</accession>
<dbReference type="InterPro" id="IPR050109">
    <property type="entry name" value="HTH-type_TetR-like_transc_reg"/>
</dbReference>
<dbReference type="PRINTS" id="PR00455">
    <property type="entry name" value="HTHTETR"/>
</dbReference>
<evidence type="ECO:0000256" key="1">
    <source>
        <dbReference type="ARBA" id="ARBA00023125"/>
    </source>
</evidence>
<dbReference type="InterPro" id="IPR009057">
    <property type="entry name" value="Homeodomain-like_sf"/>
</dbReference>
<gene>
    <name evidence="4" type="ORF">POL58_49755</name>
</gene>
<dbReference type="Gene3D" id="1.10.357.10">
    <property type="entry name" value="Tetracycline Repressor, domain 2"/>
    <property type="match status" value="1"/>
</dbReference>
<dbReference type="Pfam" id="PF00440">
    <property type="entry name" value="TetR_N"/>
    <property type="match status" value="1"/>
</dbReference>
<evidence type="ECO:0000313" key="4">
    <source>
        <dbReference type="EMBL" id="MDC0675915.1"/>
    </source>
</evidence>
<dbReference type="RefSeq" id="WP_272011587.1">
    <property type="nucleotide sequence ID" value="NZ_JAQNDN010000028.1"/>
</dbReference>
<dbReference type="Proteomes" id="UP001217838">
    <property type="component" value="Unassembled WGS sequence"/>
</dbReference>
<keyword evidence="5" id="KW-1185">Reference proteome</keyword>
<name>A0ABT5BP15_9BACT</name>
<dbReference type="PANTHER" id="PTHR30055">
    <property type="entry name" value="HTH-TYPE TRANSCRIPTIONAL REGULATOR RUTR"/>
    <property type="match status" value="1"/>
</dbReference>
<dbReference type="EMBL" id="JAQNDN010000028">
    <property type="protein sequence ID" value="MDC0675915.1"/>
    <property type="molecule type" value="Genomic_DNA"/>
</dbReference>
<proteinExistence type="predicted"/>
<reference evidence="4 5" key="1">
    <citation type="submission" date="2022-11" db="EMBL/GenBank/DDBJ databases">
        <title>Minimal conservation of predation-associated metabolite biosynthetic gene clusters underscores biosynthetic potential of Myxococcota including descriptions for ten novel species: Archangium lansinium sp. nov., Myxococcus landrumus sp. nov., Nannocystis bai.</title>
        <authorList>
            <person name="Ahearne A."/>
            <person name="Stevens C."/>
            <person name="Dowd S."/>
        </authorList>
    </citation>
    <scope>NUCLEOTIDE SEQUENCE [LARGE SCALE GENOMIC DNA]</scope>
    <source>
        <strain evidence="4 5">NCELM</strain>
    </source>
</reference>
<keyword evidence="1 2" id="KW-0238">DNA-binding</keyword>
<feature type="DNA-binding region" description="H-T-H motif" evidence="2">
    <location>
        <begin position="35"/>
        <end position="54"/>
    </location>
</feature>
<protein>
    <submittedName>
        <fullName evidence="4">TetR/AcrR family transcriptional regulator</fullName>
    </submittedName>
</protein>
<feature type="domain" description="HTH tetR-type" evidence="3">
    <location>
        <begin position="12"/>
        <end position="72"/>
    </location>
</feature>
<evidence type="ECO:0000313" key="5">
    <source>
        <dbReference type="Proteomes" id="UP001217838"/>
    </source>
</evidence>
<comment type="caution">
    <text evidence="4">The sequence shown here is derived from an EMBL/GenBank/DDBJ whole genome shotgun (WGS) entry which is preliminary data.</text>
</comment>
<dbReference type="PROSITE" id="PS50977">
    <property type="entry name" value="HTH_TETR_2"/>
    <property type="match status" value="1"/>
</dbReference>